<keyword evidence="2" id="KW-0560">Oxidoreductase</keyword>
<keyword evidence="6" id="KW-1185">Reference proteome</keyword>
<comment type="similarity">
    <text evidence="1">Belongs to the NAD(P)-dependent epimerase/dehydratase family.</text>
</comment>
<feature type="domain" description="NAD-dependent epimerase/dehydratase" evidence="4">
    <location>
        <begin position="10"/>
        <end position="180"/>
    </location>
</feature>
<dbReference type="SUPFAM" id="SSF51735">
    <property type="entry name" value="NAD(P)-binding Rossmann-fold domains"/>
    <property type="match status" value="1"/>
</dbReference>
<dbReference type="Proteomes" id="UP000199103">
    <property type="component" value="Chromosome I"/>
</dbReference>
<dbReference type="OrthoDB" id="8770295at2"/>
<protein>
    <submittedName>
        <fullName evidence="5">Nucleoside-diphosphate-sugar epimerase</fullName>
    </submittedName>
</protein>
<gene>
    <name evidence="5" type="ORF">SAMN04489812_3014</name>
</gene>
<dbReference type="AlphaFoldDB" id="A0A1H1V0M1"/>
<dbReference type="Pfam" id="PF01370">
    <property type="entry name" value="Epimerase"/>
    <property type="match status" value="1"/>
</dbReference>
<dbReference type="PANTHER" id="PTHR43103">
    <property type="entry name" value="NUCLEOSIDE-DIPHOSPHATE-SUGAR EPIMERASE"/>
    <property type="match status" value="1"/>
</dbReference>
<dbReference type="RefSeq" id="WP_091526045.1">
    <property type="nucleotide sequence ID" value="NZ_LT629772.1"/>
</dbReference>
<dbReference type="EMBL" id="LT629772">
    <property type="protein sequence ID" value="SDS78263.1"/>
    <property type="molecule type" value="Genomic_DNA"/>
</dbReference>
<dbReference type="Gene3D" id="3.40.50.720">
    <property type="entry name" value="NAD(P)-binding Rossmann-like Domain"/>
    <property type="match status" value="1"/>
</dbReference>
<evidence type="ECO:0000256" key="1">
    <source>
        <dbReference type="ARBA" id="ARBA00007637"/>
    </source>
</evidence>
<name>A0A1H1V0M1_9ACTN</name>
<organism evidence="5 6">
    <name type="scientific">Microlunatus soli</name>
    <dbReference type="NCBI Taxonomy" id="630515"/>
    <lineage>
        <taxon>Bacteria</taxon>
        <taxon>Bacillati</taxon>
        <taxon>Actinomycetota</taxon>
        <taxon>Actinomycetes</taxon>
        <taxon>Propionibacteriales</taxon>
        <taxon>Propionibacteriaceae</taxon>
        <taxon>Microlunatus</taxon>
    </lineage>
</organism>
<evidence type="ECO:0000256" key="2">
    <source>
        <dbReference type="ARBA" id="ARBA00023002"/>
    </source>
</evidence>
<dbReference type="STRING" id="630515.SAMN04489812_3014"/>
<dbReference type="InterPro" id="IPR001509">
    <property type="entry name" value="Epimerase_deHydtase"/>
</dbReference>
<proteinExistence type="inferred from homology"/>
<evidence type="ECO:0000256" key="3">
    <source>
        <dbReference type="ARBA" id="ARBA00023027"/>
    </source>
</evidence>
<accession>A0A1H1V0M1</accession>
<dbReference type="InterPro" id="IPR036291">
    <property type="entry name" value="NAD(P)-bd_dom_sf"/>
</dbReference>
<reference evidence="5 6" key="1">
    <citation type="submission" date="2016-10" db="EMBL/GenBank/DDBJ databases">
        <authorList>
            <person name="de Groot N.N."/>
        </authorList>
    </citation>
    <scope>NUCLEOTIDE SEQUENCE [LARGE SCALE GENOMIC DNA]</scope>
    <source>
        <strain evidence="5 6">DSM 21800</strain>
    </source>
</reference>
<dbReference type="PANTHER" id="PTHR43103:SF5">
    <property type="entry name" value="4-EPIMERASE, PUTATIVE (AFU_ORTHOLOGUE AFUA_7G00360)-RELATED"/>
    <property type="match status" value="1"/>
</dbReference>
<keyword evidence="3" id="KW-0520">NAD</keyword>
<sequence>MSHPLDGRSILVTGAEGNIGSAVCRRLSALGAKITGLSLAATDDHESPPMVQALYGDTTDPEVVADALDGIELVVHLAAIPHPIGNPAPKVFGTNVQSTFNVLWQAAERGIGRAVIASSINHTGLPFNSDPTARPSYFPVDEAMPSQLTDPYALSKVVDEVTAGTVHRRTGIDVVALRFPFTVPAEQVARRAESLADDPSGAVVEAWSYLDVRDAALAVEKALVAETTGVVPVYVTADDTLLPYPTEQVLDRYAPGILRTRTFVGREVPIDLTRARTLLGFRAEHPVDVTPRSLD</sequence>
<dbReference type="GO" id="GO:0016491">
    <property type="term" value="F:oxidoreductase activity"/>
    <property type="evidence" value="ECO:0007669"/>
    <property type="project" value="UniProtKB-KW"/>
</dbReference>
<evidence type="ECO:0000259" key="4">
    <source>
        <dbReference type="Pfam" id="PF01370"/>
    </source>
</evidence>
<evidence type="ECO:0000313" key="5">
    <source>
        <dbReference type="EMBL" id="SDS78263.1"/>
    </source>
</evidence>
<evidence type="ECO:0000313" key="6">
    <source>
        <dbReference type="Proteomes" id="UP000199103"/>
    </source>
</evidence>